<dbReference type="AlphaFoldDB" id="A0AAD6EAS8"/>
<dbReference type="EMBL" id="JAQJAE010000002">
    <property type="protein sequence ID" value="KAJ5607548.1"/>
    <property type="molecule type" value="Genomic_DNA"/>
</dbReference>
<dbReference type="Proteomes" id="UP001213799">
    <property type="component" value="Unassembled WGS sequence"/>
</dbReference>
<protein>
    <submittedName>
        <fullName evidence="1">Uncharacterized protein</fullName>
    </submittedName>
</protein>
<comment type="caution">
    <text evidence="1">The sequence shown here is derived from an EMBL/GenBank/DDBJ whole genome shotgun (WGS) entry which is preliminary data.</text>
</comment>
<keyword evidence="2" id="KW-1185">Reference proteome</keyword>
<organism evidence="1 2">
    <name type="scientific">Penicillium hordei</name>
    <dbReference type="NCBI Taxonomy" id="40994"/>
    <lineage>
        <taxon>Eukaryota</taxon>
        <taxon>Fungi</taxon>
        <taxon>Dikarya</taxon>
        <taxon>Ascomycota</taxon>
        <taxon>Pezizomycotina</taxon>
        <taxon>Eurotiomycetes</taxon>
        <taxon>Eurotiomycetidae</taxon>
        <taxon>Eurotiales</taxon>
        <taxon>Aspergillaceae</taxon>
        <taxon>Penicillium</taxon>
    </lineage>
</organism>
<accession>A0AAD6EAS8</accession>
<evidence type="ECO:0000313" key="1">
    <source>
        <dbReference type="EMBL" id="KAJ5607548.1"/>
    </source>
</evidence>
<name>A0AAD6EAS8_9EURO</name>
<proteinExistence type="predicted"/>
<reference evidence="1" key="1">
    <citation type="journal article" date="2023" name="IMA Fungus">
        <title>Comparative genomic study of the Penicillium genus elucidates a diverse pangenome and 15 lateral gene transfer events.</title>
        <authorList>
            <person name="Petersen C."/>
            <person name="Sorensen T."/>
            <person name="Nielsen M.R."/>
            <person name="Sondergaard T.E."/>
            <person name="Sorensen J.L."/>
            <person name="Fitzpatrick D.A."/>
            <person name="Frisvad J.C."/>
            <person name="Nielsen K.L."/>
        </authorList>
    </citation>
    <scope>NUCLEOTIDE SEQUENCE</scope>
    <source>
        <strain evidence="1">IBT 12815</strain>
    </source>
</reference>
<evidence type="ECO:0000313" key="2">
    <source>
        <dbReference type="Proteomes" id="UP001213799"/>
    </source>
</evidence>
<sequence length="27" mass="3027">MGIGGPNNFLFQTTRRARIHSAGSFYQ</sequence>
<reference evidence="1" key="2">
    <citation type="submission" date="2023-01" db="EMBL/GenBank/DDBJ databases">
        <authorList>
            <person name="Petersen C."/>
        </authorList>
    </citation>
    <scope>NUCLEOTIDE SEQUENCE</scope>
    <source>
        <strain evidence="1">IBT 12815</strain>
    </source>
</reference>
<gene>
    <name evidence="1" type="ORF">N7537_004167</name>
</gene>